<feature type="transmembrane region" description="Helical" evidence="8">
    <location>
        <begin position="28"/>
        <end position="51"/>
    </location>
</feature>
<evidence type="ECO:0000256" key="6">
    <source>
        <dbReference type="ARBA" id="ARBA00022989"/>
    </source>
</evidence>
<dbReference type="EMBL" id="FPHE01000122">
    <property type="protein sequence ID" value="SFV63135.1"/>
    <property type="molecule type" value="Genomic_DNA"/>
</dbReference>
<evidence type="ECO:0000313" key="10">
    <source>
        <dbReference type="EMBL" id="SFV63135.1"/>
    </source>
</evidence>
<dbReference type="SUPFAM" id="SSF144091">
    <property type="entry name" value="Rhomboid-like"/>
    <property type="match status" value="1"/>
</dbReference>
<feature type="domain" description="Peptidase S54 rhomboid" evidence="9">
    <location>
        <begin position="23"/>
        <end position="161"/>
    </location>
</feature>
<evidence type="ECO:0000259" key="9">
    <source>
        <dbReference type="Pfam" id="PF01694"/>
    </source>
</evidence>
<dbReference type="InterPro" id="IPR035952">
    <property type="entry name" value="Rhomboid-like_sf"/>
</dbReference>
<keyword evidence="7 8" id="KW-0472">Membrane</keyword>
<sequence length="197" mass="21758">MDMSAEYLYNIGASFGPSVVMEGEVWRLFSAMFLHGGIEHVFMNMLSLFLVGRSVEMIFSRASYLSIYFISGVIGFLVSIYFHPITVAIGASGAIFGIFGAVVGFALIHRKRMHDKFQRFIKSVGVVLLLNFAIGLIFPNVDMSAHIGGAIAGLIGGAMVAKYPKYLWLYILISSVVIALIYSYLPVLFVDMNEVLY</sequence>
<comment type="subcellular location">
    <subcellularLocation>
        <location evidence="1">Membrane</location>
        <topology evidence="1">Multi-pass membrane protein</topology>
    </subcellularLocation>
</comment>
<proteinExistence type="predicted"/>
<organism evidence="10">
    <name type="scientific">hydrothermal vent metagenome</name>
    <dbReference type="NCBI Taxonomy" id="652676"/>
    <lineage>
        <taxon>unclassified sequences</taxon>
        <taxon>metagenomes</taxon>
        <taxon>ecological metagenomes</taxon>
    </lineage>
</organism>
<dbReference type="InterPro" id="IPR022764">
    <property type="entry name" value="Peptidase_S54_rhomboid_dom"/>
</dbReference>
<dbReference type="GO" id="GO:0006508">
    <property type="term" value="P:proteolysis"/>
    <property type="evidence" value="ECO:0007669"/>
    <property type="project" value="UniProtKB-KW"/>
</dbReference>
<dbReference type="Pfam" id="PF01694">
    <property type="entry name" value="Rhomboid"/>
    <property type="match status" value="1"/>
</dbReference>
<dbReference type="PANTHER" id="PTHR22936">
    <property type="entry name" value="RHOMBOID-RELATED"/>
    <property type="match status" value="1"/>
</dbReference>
<evidence type="ECO:0000256" key="4">
    <source>
        <dbReference type="ARBA" id="ARBA00022801"/>
    </source>
</evidence>
<protein>
    <submittedName>
        <fullName evidence="10">FIG056164: rhomboid family serine protease</fullName>
    </submittedName>
</protein>
<dbReference type="GO" id="GO:0004252">
    <property type="term" value="F:serine-type endopeptidase activity"/>
    <property type="evidence" value="ECO:0007669"/>
    <property type="project" value="InterPro"/>
</dbReference>
<dbReference type="PANTHER" id="PTHR22936:SF69">
    <property type="entry name" value="RHOMBOID-LIKE PROTEIN"/>
    <property type="match status" value="1"/>
</dbReference>
<feature type="transmembrane region" description="Helical" evidence="8">
    <location>
        <begin position="144"/>
        <end position="161"/>
    </location>
</feature>
<evidence type="ECO:0000256" key="1">
    <source>
        <dbReference type="ARBA" id="ARBA00004141"/>
    </source>
</evidence>
<keyword evidence="6 8" id="KW-1133">Transmembrane helix</keyword>
<evidence type="ECO:0000256" key="7">
    <source>
        <dbReference type="ARBA" id="ARBA00023136"/>
    </source>
</evidence>
<evidence type="ECO:0000256" key="5">
    <source>
        <dbReference type="ARBA" id="ARBA00022825"/>
    </source>
</evidence>
<keyword evidence="3 8" id="KW-0812">Transmembrane</keyword>
<name>A0A1W1CBP3_9ZZZZ</name>
<feature type="transmembrane region" description="Helical" evidence="8">
    <location>
        <begin position="168"/>
        <end position="189"/>
    </location>
</feature>
<dbReference type="Gene3D" id="1.20.1540.10">
    <property type="entry name" value="Rhomboid-like"/>
    <property type="match status" value="1"/>
</dbReference>
<evidence type="ECO:0000256" key="2">
    <source>
        <dbReference type="ARBA" id="ARBA00022670"/>
    </source>
</evidence>
<dbReference type="AlphaFoldDB" id="A0A1W1CBP3"/>
<gene>
    <name evidence="10" type="ORF">MNB_SV-12-1705</name>
</gene>
<feature type="transmembrane region" description="Helical" evidence="8">
    <location>
        <begin position="88"/>
        <end position="108"/>
    </location>
</feature>
<evidence type="ECO:0000256" key="3">
    <source>
        <dbReference type="ARBA" id="ARBA00022692"/>
    </source>
</evidence>
<feature type="transmembrane region" description="Helical" evidence="8">
    <location>
        <begin position="120"/>
        <end position="138"/>
    </location>
</feature>
<accession>A0A1W1CBP3</accession>
<dbReference type="GO" id="GO:0016020">
    <property type="term" value="C:membrane"/>
    <property type="evidence" value="ECO:0007669"/>
    <property type="project" value="UniProtKB-SubCell"/>
</dbReference>
<reference evidence="10" key="1">
    <citation type="submission" date="2016-10" db="EMBL/GenBank/DDBJ databases">
        <authorList>
            <person name="de Groot N.N."/>
        </authorList>
    </citation>
    <scope>NUCLEOTIDE SEQUENCE</scope>
</reference>
<dbReference type="InterPro" id="IPR002610">
    <property type="entry name" value="Peptidase_S54_rhomboid-like"/>
</dbReference>
<keyword evidence="2 10" id="KW-0645">Protease</keyword>
<evidence type="ECO:0000256" key="8">
    <source>
        <dbReference type="SAM" id="Phobius"/>
    </source>
</evidence>
<keyword evidence="4" id="KW-0378">Hydrolase</keyword>
<keyword evidence="5" id="KW-0720">Serine protease</keyword>
<feature type="transmembrane region" description="Helical" evidence="8">
    <location>
        <begin position="63"/>
        <end position="82"/>
    </location>
</feature>